<feature type="transmembrane region" description="Helical" evidence="1">
    <location>
        <begin position="123"/>
        <end position="144"/>
    </location>
</feature>
<dbReference type="InterPro" id="IPR015915">
    <property type="entry name" value="Kelch-typ_b-propeller"/>
</dbReference>
<sequence length="255" mass="28790">MLMRFGSTSKTAILKIKRKLLNRPRTNGDRADFYETASFLRFIEKRRASPRPPLESHSRFLSLVHTLFISPQNTTLASIAPPLISPSPLDSSWSFANPPVSSCSKALPFPQRQRLQVLLRRRLSIVFVASSLVFVTSFPSSIALPQISGHFPRRRHALGGFDGSTMVSTIEVFDPRRKAWITREPMNHPCREAQYGASLTNSPKSISELPPVPPSSRVIYETEFAEDQAVVYASKWDFSVTPDHDYIKVMNSNWT</sequence>
<protein>
    <submittedName>
        <fullName evidence="2">Uncharacterized protein</fullName>
    </submittedName>
</protein>
<dbReference type="EMBL" id="SDMP01000012">
    <property type="protein sequence ID" value="RYR24717.1"/>
    <property type="molecule type" value="Genomic_DNA"/>
</dbReference>
<keyword evidence="3" id="KW-1185">Reference proteome</keyword>
<comment type="caution">
    <text evidence="2">The sequence shown here is derived from an EMBL/GenBank/DDBJ whole genome shotgun (WGS) entry which is preliminary data.</text>
</comment>
<keyword evidence="1" id="KW-0812">Transmembrane</keyword>
<evidence type="ECO:0000256" key="1">
    <source>
        <dbReference type="SAM" id="Phobius"/>
    </source>
</evidence>
<organism evidence="2 3">
    <name type="scientific">Arachis hypogaea</name>
    <name type="common">Peanut</name>
    <dbReference type="NCBI Taxonomy" id="3818"/>
    <lineage>
        <taxon>Eukaryota</taxon>
        <taxon>Viridiplantae</taxon>
        <taxon>Streptophyta</taxon>
        <taxon>Embryophyta</taxon>
        <taxon>Tracheophyta</taxon>
        <taxon>Spermatophyta</taxon>
        <taxon>Magnoliopsida</taxon>
        <taxon>eudicotyledons</taxon>
        <taxon>Gunneridae</taxon>
        <taxon>Pentapetalae</taxon>
        <taxon>rosids</taxon>
        <taxon>fabids</taxon>
        <taxon>Fabales</taxon>
        <taxon>Fabaceae</taxon>
        <taxon>Papilionoideae</taxon>
        <taxon>50 kb inversion clade</taxon>
        <taxon>dalbergioids sensu lato</taxon>
        <taxon>Dalbergieae</taxon>
        <taxon>Pterocarpus clade</taxon>
        <taxon>Arachis</taxon>
    </lineage>
</organism>
<evidence type="ECO:0000313" key="3">
    <source>
        <dbReference type="Proteomes" id="UP000289738"/>
    </source>
</evidence>
<name>A0A445AE81_ARAHY</name>
<dbReference type="SUPFAM" id="SSF117281">
    <property type="entry name" value="Kelch motif"/>
    <property type="match status" value="1"/>
</dbReference>
<dbReference type="AlphaFoldDB" id="A0A445AE81"/>
<reference evidence="2 3" key="1">
    <citation type="submission" date="2019-01" db="EMBL/GenBank/DDBJ databases">
        <title>Sequencing of cultivated peanut Arachis hypogaea provides insights into genome evolution and oil improvement.</title>
        <authorList>
            <person name="Chen X."/>
        </authorList>
    </citation>
    <scope>NUCLEOTIDE SEQUENCE [LARGE SCALE GENOMIC DNA]</scope>
    <source>
        <strain evidence="3">cv. Fuhuasheng</strain>
        <tissue evidence="2">Leaves</tissue>
    </source>
</reference>
<gene>
    <name evidence="2" type="ORF">Ahy_B02g058235</name>
</gene>
<accession>A0A445AE81</accession>
<dbReference type="Proteomes" id="UP000289738">
    <property type="component" value="Chromosome B02"/>
</dbReference>
<keyword evidence="1" id="KW-1133">Transmembrane helix</keyword>
<proteinExistence type="predicted"/>
<evidence type="ECO:0000313" key="2">
    <source>
        <dbReference type="EMBL" id="RYR24717.1"/>
    </source>
</evidence>
<keyword evidence="1" id="KW-0472">Membrane</keyword>